<feature type="region of interest" description="Disordered" evidence="1">
    <location>
        <begin position="39"/>
        <end position="71"/>
    </location>
</feature>
<evidence type="ECO:0000256" key="1">
    <source>
        <dbReference type="SAM" id="MobiDB-lite"/>
    </source>
</evidence>
<evidence type="ECO:0000313" key="3">
    <source>
        <dbReference type="Proteomes" id="UP000247233"/>
    </source>
</evidence>
<dbReference type="AlphaFoldDB" id="A0A317W5R4"/>
<organism evidence="2 3">
    <name type="scientific">Aspergillus heteromorphus CBS 117.55</name>
    <dbReference type="NCBI Taxonomy" id="1448321"/>
    <lineage>
        <taxon>Eukaryota</taxon>
        <taxon>Fungi</taxon>
        <taxon>Dikarya</taxon>
        <taxon>Ascomycota</taxon>
        <taxon>Pezizomycotina</taxon>
        <taxon>Eurotiomycetes</taxon>
        <taxon>Eurotiomycetidae</taxon>
        <taxon>Eurotiales</taxon>
        <taxon>Aspergillaceae</taxon>
        <taxon>Aspergillus</taxon>
        <taxon>Aspergillus subgen. Circumdati</taxon>
    </lineage>
</organism>
<dbReference type="GeneID" id="37070712"/>
<dbReference type="EMBL" id="MSFL01000014">
    <property type="protein sequence ID" value="PWY80662.1"/>
    <property type="molecule type" value="Genomic_DNA"/>
</dbReference>
<gene>
    <name evidence="2" type="ORF">BO70DRAFT_47396</name>
</gene>
<evidence type="ECO:0000313" key="2">
    <source>
        <dbReference type="EMBL" id="PWY80662.1"/>
    </source>
</evidence>
<dbReference type="RefSeq" id="XP_025398965.1">
    <property type="nucleotide sequence ID" value="XM_025548475.1"/>
</dbReference>
<sequence>MVPRLLFAALAAAQHPNPYPVSATGKHSSLPGSIYASNYATGDSRQGKINTTRNPRDGWTKPRGSIGLAPK</sequence>
<feature type="compositionally biased region" description="Polar residues" evidence="1">
    <location>
        <begin position="39"/>
        <end position="53"/>
    </location>
</feature>
<dbReference type="Proteomes" id="UP000247233">
    <property type="component" value="Unassembled WGS sequence"/>
</dbReference>
<proteinExistence type="predicted"/>
<reference evidence="2 3" key="1">
    <citation type="submission" date="2016-12" db="EMBL/GenBank/DDBJ databases">
        <title>The genomes of Aspergillus section Nigri reveals drivers in fungal speciation.</title>
        <authorList>
            <consortium name="DOE Joint Genome Institute"/>
            <person name="Vesth T.C."/>
            <person name="Nybo J."/>
            <person name="Theobald S."/>
            <person name="Brandl J."/>
            <person name="Frisvad J.C."/>
            <person name="Nielsen K.F."/>
            <person name="Lyhne E.K."/>
            <person name="Kogle M.E."/>
            <person name="Kuo A."/>
            <person name="Riley R."/>
            <person name="Clum A."/>
            <person name="Nolan M."/>
            <person name="Lipzen A."/>
            <person name="Salamov A."/>
            <person name="Henrissat B."/>
            <person name="Wiebenga A."/>
            <person name="De Vries R.P."/>
            <person name="Grigoriev I.V."/>
            <person name="Mortensen U.H."/>
            <person name="Andersen M.R."/>
            <person name="Baker S.E."/>
        </authorList>
    </citation>
    <scope>NUCLEOTIDE SEQUENCE [LARGE SCALE GENOMIC DNA]</scope>
    <source>
        <strain evidence="2 3">CBS 117.55</strain>
    </source>
</reference>
<protein>
    <submittedName>
        <fullName evidence="2">Uncharacterized protein</fullName>
    </submittedName>
</protein>
<name>A0A317W5R4_9EURO</name>
<accession>A0A317W5R4</accession>
<keyword evidence="3" id="KW-1185">Reference proteome</keyword>
<comment type="caution">
    <text evidence="2">The sequence shown here is derived from an EMBL/GenBank/DDBJ whole genome shotgun (WGS) entry which is preliminary data.</text>
</comment>
<dbReference type="VEuPathDB" id="FungiDB:BO70DRAFT_47396"/>